<dbReference type="Gene3D" id="3.40.50.720">
    <property type="entry name" value="NAD(P)-binding Rossmann-like Domain"/>
    <property type="match status" value="2"/>
</dbReference>
<organism evidence="4 5">
    <name type="scientific">Pseudomarimonas salicorniae</name>
    <dbReference type="NCBI Taxonomy" id="2933270"/>
    <lineage>
        <taxon>Bacteria</taxon>
        <taxon>Pseudomonadati</taxon>
        <taxon>Pseudomonadota</taxon>
        <taxon>Gammaproteobacteria</taxon>
        <taxon>Lysobacterales</taxon>
        <taxon>Lysobacteraceae</taxon>
        <taxon>Pseudomarimonas</taxon>
    </lineage>
</organism>
<keyword evidence="2" id="KW-1133">Transmembrane helix</keyword>
<dbReference type="InterPro" id="IPR036291">
    <property type="entry name" value="NAD(P)-bd_dom_sf"/>
</dbReference>
<dbReference type="Proteomes" id="UP001431449">
    <property type="component" value="Unassembled WGS sequence"/>
</dbReference>
<dbReference type="InterPro" id="IPR051203">
    <property type="entry name" value="Polysaccharide_Synthase-Rel"/>
</dbReference>
<dbReference type="CDD" id="cd05237">
    <property type="entry name" value="UDP_invert_4-6DH_SDR_e"/>
    <property type="match status" value="1"/>
</dbReference>
<dbReference type="EMBL" id="JALNMH010000012">
    <property type="protein sequence ID" value="MCK7594919.1"/>
    <property type="molecule type" value="Genomic_DNA"/>
</dbReference>
<comment type="similarity">
    <text evidence="1">Belongs to the polysaccharide synthase family.</text>
</comment>
<dbReference type="PANTHER" id="PTHR43318:SF1">
    <property type="entry name" value="POLYSACCHARIDE BIOSYNTHESIS PROTEIN EPSC-RELATED"/>
    <property type="match status" value="1"/>
</dbReference>
<evidence type="ECO:0000256" key="1">
    <source>
        <dbReference type="ARBA" id="ARBA00007430"/>
    </source>
</evidence>
<dbReference type="PANTHER" id="PTHR43318">
    <property type="entry name" value="UDP-N-ACETYLGLUCOSAMINE 4,6-DEHYDRATASE"/>
    <property type="match status" value="1"/>
</dbReference>
<keyword evidence="2" id="KW-0812">Transmembrane</keyword>
<dbReference type="Pfam" id="PF02719">
    <property type="entry name" value="Polysacc_synt_2"/>
    <property type="match status" value="1"/>
</dbReference>
<evidence type="ECO:0000313" key="5">
    <source>
        <dbReference type="Proteomes" id="UP001431449"/>
    </source>
</evidence>
<feature type="transmembrane region" description="Helical" evidence="2">
    <location>
        <begin position="87"/>
        <end position="107"/>
    </location>
</feature>
<reference evidence="4" key="1">
    <citation type="submission" date="2022-04" db="EMBL/GenBank/DDBJ databases">
        <title>Lysobacter sp. CAU 1642 isolated from sea sand.</title>
        <authorList>
            <person name="Kim W."/>
        </authorList>
    </citation>
    <scope>NUCLEOTIDE SEQUENCE</scope>
    <source>
        <strain evidence="4">CAU 1642</strain>
    </source>
</reference>
<evidence type="ECO:0000313" key="4">
    <source>
        <dbReference type="EMBL" id="MCK7594919.1"/>
    </source>
</evidence>
<proteinExistence type="inferred from homology"/>
<dbReference type="InterPro" id="IPR003869">
    <property type="entry name" value="Polysac_CapD-like"/>
</dbReference>
<evidence type="ECO:0000256" key="2">
    <source>
        <dbReference type="SAM" id="Phobius"/>
    </source>
</evidence>
<evidence type="ECO:0000259" key="3">
    <source>
        <dbReference type="Pfam" id="PF02719"/>
    </source>
</evidence>
<gene>
    <name evidence="4" type="ORF">M0G41_14720</name>
</gene>
<comment type="caution">
    <text evidence="4">The sequence shown here is derived from an EMBL/GenBank/DDBJ whole genome shotgun (WGS) entry which is preliminary data.</text>
</comment>
<feature type="domain" description="Polysaccharide biosynthesis protein CapD-like" evidence="3">
    <location>
        <begin position="261"/>
        <end position="543"/>
    </location>
</feature>
<protein>
    <submittedName>
        <fullName evidence="4">Polysaccharide biosynthesis protein</fullName>
    </submittedName>
</protein>
<dbReference type="Pfam" id="PF13727">
    <property type="entry name" value="CoA_binding_3"/>
    <property type="match status" value="1"/>
</dbReference>
<keyword evidence="2" id="KW-0472">Membrane</keyword>
<keyword evidence="5" id="KW-1185">Reference proteome</keyword>
<feature type="transmembrane region" description="Helical" evidence="2">
    <location>
        <begin position="54"/>
        <end position="75"/>
    </location>
</feature>
<name>A0ABT0GK52_9GAMM</name>
<dbReference type="SUPFAM" id="SSF51735">
    <property type="entry name" value="NAD(P)-binding Rossmann-fold domains"/>
    <property type="match status" value="2"/>
</dbReference>
<feature type="transmembrane region" description="Helical" evidence="2">
    <location>
        <begin position="20"/>
        <end position="42"/>
    </location>
</feature>
<sequence length="598" mass="66836">MVWLAWIIASRLREPRDVPWWSEALWVVLAAQAMVFWWTGLYRGLWRFASLPDLWNIARAALFGTLAITLGMFLFSRLEGVSRGVLFLYPLILLVLLGAPRLIYRYWKDSRYGGPSRSGERRVLILGAGRAGETLLRELKRENRLRPVGFLDDNRALRGSRIHGVPVLGGIDRVGELAREVAAEMLLIAIPGASNQQMQRVVELCEGSGLPFRTVPRLRDVVEGRSSFSELKEVAIEDLLGREPVELDWSAIRLALSGKRVLVTGGGGSIGSELCRQVARLGVERLTILEQSEYNLYRIEQELRAAFPDVLIDCLLGDAGDAASVDHALSTARPQLVFHAAAYKHVPLLQPQVREAVRNNVLATQVLALACLRHKVECFLLVSSDKAVNPANVMGATKRWAEIVCQALAGEGETRFVTVRFGNVLDSAGSVVPLFREQIRRGGPVTVTHPEITRYFMTIPEACQLILQAMTLGEGGELFALDMGEPVRIRYLAEQMILLTGKVPDHDVPIVYTGLRPGEKLFEEIFHAQESYEHTRHPKIWLAQGRPLPRAALDAALHQARQASLRFDEVELRRLLSDWVPEYRPEAESQVVSLHRSA</sequence>
<accession>A0ABT0GK52</accession>